<sequence>MIGGPTAKWYITGQFEMEKNPLHWNSTAKHIKLGFEADIKIPGHVFFGGSGYFGVGEWPQFFYASMTALTLGKIGRLLGFTFPLPPPIAQTGFPEVAEDESTILGWSIYASCQAIRYGFYRGLHGAVGNFSLLSAQLDQDSNGAASTKESFLDLIKAELFGSASYSFSFVGAQFYVRVTVDLSGINT</sequence>
<name>A0A9X0CZD2_9CNID</name>
<evidence type="ECO:0000313" key="1">
    <source>
        <dbReference type="EMBL" id="KAJ7381165.1"/>
    </source>
</evidence>
<accession>A0A9X0CZD2</accession>
<reference evidence="1" key="1">
    <citation type="submission" date="2023-01" db="EMBL/GenBank/DDBJ databases">
        <title>Genome assembly of the deep-sea coral Lophelia pertusa.</title>
        <authorList>
            <person name="Herrera S."/>
            <person name="Cordes E."/>
        </authorList>
    </citation>
    <scope>NUCLEOTIDE SEQUENCE</scope>
    <source>
        <strain evidence="1">USNM1676648</strain>
        <tissue evidence="1">Polyp</tissue>
    </source>
</reference>
<keyword evidence="2" id="KW-1185">Reference proteome</keyword>
<proteinExistence type="predicted"/>
<gene>
    <name evidence="1" type="ORF">OS493_004764</name>
</gene>
<dbReference type="Proteomes" id="UP001163046">
    <property type="component" value="Unassembled WGS sequence"/>
</dbReference>
<dbReference type="AlphaFoldDB" id="A0A9X0CZD2"/>
<protein>
    <submittedName>
        <fullName evidence="1">Uncharacterized protein</fullName>
    </submittedName>
</protein>
<evidence type="ECO:0000313" key="2">
    <source>
        <dbReference type="Proteomes" id="UP001163046"/>
    </source>
</evidence>
<comment type="caution">
    <text evidence="1">The sequence shown here is derived from an EMBL/GenBank/DDBJ whole genome shotgun (WGS) entry which is preliminary data.</text>
</comment>
<dbReference type="EMBL" id="MU826351">
    <property type="protein sequence ID" value="KAJ7381165.1"/>
    <property type="molecule type" value="Genomic_DNA"/>
</dbReference>
<organism evidence="1 2">
    <name type="scientific">Desmophyllum pertusum</name>
    <dbReference type="NCBI Taxonomy" id="174260"/>
    <lineage>
        <taxon>Eukaryota</taxon>
        <taxon>Metazoa</taxon>
        <taxon>Cnidaria</taxon>
        <taxon>Anthozoa</taxon>
        <taxon>Hexacorallia</taxon>
        <taxon>Scleractinia</taxon>
        <taxon>Caryophylliina</taxon>
        <taxon>Caryophylliidae</taxon>
        <taxon>Desmophyllum</taxon>
    </lineage>
</organism>